<comment type="caution">
    <text evidence="1">The sequence shown here is derived from an EMBL/GenBank/DDBJ whole genome shotgun (WGS) entry which is preliminary data.</text>
</comment>
<evidence type="ECO:0000313" key="2">
    <source>
        <dbReference type="Proteomes" id="UP000299102"/>
    </source>
</evidence>
<evidence type="ECO:0000313" key="1">
    <source>
        <dbReference type="EMBL" id="GBP17869.1"/>
    </source>
</evidence>
<gene>
    <name evidence="1" type="ORF">EVAR_7862_1</name>
</gene>
<name>A0A4C1TV31_EUMVA</name>
<reference evidence="1 2" key="1">
    <citation type="journal article" date="2019" name="Commun. Biol.">
        <title>The bagworm genome reveals a unique fibroin gene that provides high tensile strength.</title>
        <authorList>
            <person name="Kono N."/>
            <person name="Nakamura H."/>
            <person name="Ohtoshi R."/>
            <person name="Tomita M."/>
            <person name="Numata K."/>
            <person name="Arakawa K."/>
        </authorList>
    </citation>
    <scope>NUCLEOTIDE SEQUENCE [LARGE SCALE GENOMIC DNA]</scope>
</reference>
<proteinExistence type="predicted"/>
<keyword evidence="2" id="KW-1185">Reference proteome</keyword>
<dbReference type="EMBL" id="BGZK01000091">
    <property type="protein sequence ID" value="GBP17869.1"/>
    <property type="molecule type" value="Genomic_DNA"/>
</dbReference>
<dbReference type="AlphaFoldDB" id="A0A4C1TV31"/>
<protein>
    <submittedName>
        <fullName evidence="1">Uncharacterized protein</fullName>
    </submittedName>
</protein>
<sequence length="112" mass="12547">MQQVLMLVDERGLYISGNKYYELATDRGAFYALCLRAPNAPIKRKSCLPVLRRWRFYDAPRAARHPSPPACPALAVASARHRITVVYGLTTVTWRRSVAIQINGYGSDAPVI</sequence>
<organism evidence="1 2">
    <name type="scientific">Eumeta variegata</name>
    <name type="common">Bagworm moth</name>
    <name type="synonym">Eumeta japonica</name>
    <dbReference type="NCBI Taxonomy" id="151549"/>
    <lineage>
        <taxon>Eukaryota</taxon>
        <taxon>Metazoa</taxon>
        <taxon>Ecdysozoa</taxon>
        <taxon>Arthropoda</taxon>
        <taxon>Hexapoda</taxon>
        <taxon>Insecta</taxon>
        <taxon>Pterygota</taxon>
        <taxon>Neoptera</taxon>
        <taxon>Endopterygota</taxon>
        <taxon>Lepidoptera</taxon>
        <taxon>Glossata</taxon>
        <taxon>Ditrysia</taxon>
        <taxon>Tineoidea</taxon>
        <taxon>Psychidae</taxon>
        <taxon>Oiketicinae</taxon>
        <taxon>Eumeta</taxon>
    </lineage>
</organism>
<dbReference type="Proteomes" id="UP000299102">
    <property type="component" value="Unassembled WGS sequence"/>
</dbReference>
<accession>A0A4C1TV31</accession>